<evidence type="ECO:0000256" key="4">
    <source>
        <dbReference type="ARBA" id="ARBA00022692"/>
    </source>
</evidence>
<reference evidence="9 10" key="1">
    <citation type="submission" date="2019-12" db="EMBL/GenBank/DDBJ databases">
        <authorList>
            <person name="Li J."/>
        </authorList>
    </citation>
    <scope>NUCLEOTIDE SEQUENCE [LARGE SCALE GENOMIC DNA]</scope>
    <source>
        <strain evidence="9 10">HL2-2</strain>
    </source>
</reference>
<keyword evidence="9" id="KW-0675">Receptor</keyword>
<evidence type="ECO:0000313" key="10">
    <source>
        <dbReference type="Proteomes" id="UP000478208"/>
    </source>
</evidence>
<dbReference type="AlphaFoldDB" id="A0A6L6UBM4"/>
<dbReference type="GO" id="GO:0015344">
    <property type="term" value="F:siderophore uptake transmembrane transporter activity"/>
    <property type="evidence" value="ECO:0007669"/>
    <property type="project" value="TreeGrafter"/>
</dbReference>
<feature type="chain" id="PRO_5027031170" evidence="8">
    <location>
        <begin position="22"/>
        <end position="573"/>
    </location>
</feature>
<dbReference type="GO" id="GO:0009279">
    <property type="term" value="C:cell outer membrane"/>
    <property type="evidence" value="ECO:0007669"/>
    <property type="project" value="UniProtKB-SubCell"/>
</dbReference>
<evidence type="ECO:0000256" key="1">
    <source>
        <dbReference type="ARBA" id="ARBA00004571"/>
    </source>
</evidence>
<evidence type="ECO:0000256" key="5">
    <source>
        <dbReference type="ARBA" id="ARBA00022729"/>
    </source>
</evidence>
<evidence type="ECO:0000256" key="6">
    <source>
        <dbReference type="ARBA" id="ARBA00023136"/>
    </source>
</evidence>
<dbReference type="InterPro" id="IPR039426">
    <property type="entry name" value="TonB-dep_rcpt-like"/>
</dbReference>
<keyword evidence="6" id="KW-0472">Membrane</keyword>
<protein>
    <submittedName>
        <fullName evidence="9">TonB-dependent receptor</fullName>
    </submittedName>
</protein>
<keyword evidence="2" id="KW-0813">Transport</keyword>
<dbReference type="GO" id="GO:0044718">
    <property type="term" value="P:siderophore transmembrane transport"/>
    <property type="evidence" value="ECO:0007669"/>
    <property type="project" value="TreeGrafter"/>
</dbReference>
<name>A0A6L6UBM4_9FLAO</name>
<comment type="subcellular location">
    <subcellularLocation>
        <location evidence="1">Cell outer membrane</location>
        <topology evidence="1">Multi-pass membrane protein</topology>
    </subcellularLocation>
</comment>
<dbReference type="InterPro" id="IPR036942">
    <property type="entry name" value="Beta-barrel_TonB_sf"/>
</dbReference>
<comment type="caution">
    <text evidence="9">The sequence shown here is derived from an EMBL/GenBank/DDBJ whole genome shotgun (WGS) entry which is preliminary data.</text>
</comment>
<keyword evidence="10" id="KW-1185">Reference proteome</keyword>
<evidence type="ECO:0000256" key="2">
    <source>
        <dbReference type="ARBA" id="ARBA00022448"/>
    </source>
</evidence>
<evidence type="ECO:0000256" key="3">
    <source>
        <dbReference type="ARBA" id="ARBA00022452"/>
    </source>
</evidence>
<dbReference type="EMBL" id="WOWS01000007">
    <property type="protein sequence ID" value="MUU79643.1"/>
    <property type="molecule type" value="Genomic_DNA"/>
</dbReference>
<dbReference type="Gene3D" id="2.40.170.20">
    <property type="entry name" value="TonB-dependent receptor, beta-barrel domain"/>
    <property type="match status" value="1"/>
</dbReference>
<keyword evidence="5 8" id="KW-0732">Signal</keyword>
<keyword evidence="4" id="KW-0812">Transmembrane</keyword>
<evidence type="ECO:0000256" key="8">
    <source>
        <dbReference type="SAM" id="SignalP"/>
    </source>
</evidence>
<organism evidence="9 10">
    <name type="scientific">Winogradskyella endarachnes</name>
    <dbReference type="NCBI Taxonomy" id="2681965"/>
    <lineage>
        <taxon>Bacteria</taxon>
        <taxon>Pseudomonadati</taxon>
        <taxon>Bacteroidota</taxon>
        <taxon>Flavobacteriia</taxon>
        <taxon>Flavobacteriales</taxon>
        <taxon>Flavobacteriaceae</taxon>
        <taxon>Winogradskyella</taxon>
    </lineage>
</organism>
<evidence type="ECO:0000313" key="9">
    <source>
        <dbReference type="EMBL" id="MUU79643.1"/>
    </source>
</evidence>
<evidence type="ECO:0000256" key="7">
    <source>
        <dbReference type="ARBA" id="ARBA00023237"/>
    </source>
</evidence>
<dbReference type="Proteomes" id="UP000478208">
    <property type="component" value="Unassembled WGS sequence"/>
</dbReference>
<gene>
    <name evidence="9" type="ORF">GN138_14420</name>
</gene>
<keyword evidence="3" id="KW-1134">Transmembrane beta strand</keyword>
<dbReference type="PANTHER" id="PTHR30069">
    <property type="entry name" value="TONB-DEPENDENT OUTER MEMBRANE RECEPTOR"/>
    <property type="match status" value="1"/>
</dbReference>
<proteinExistence type="predicted"/>
<feature type="signal peptide" evidence="8">
    <location>
        <begin position="1"/>
        <end position="21"/>
    </location>
</feature>
<dbReference type="SUPFAM" id="SSF56935">
    <property type="entry name" value="Porins"/>
    <property type="match status" value="1"/>
</dbReference>
<keyword evidence="7" id="KW-0998">Cell outer membrane</keyword>
<accession>A0A6L6UBM4</accession>
<dbReference type="PANTHER" id="PTHR30069:SF29">
    <property type="entry name" value="HEMOGLOBIN AND HEMOGLOBIN-HAPTOGLOBIN-BINDING PROTEIN 1-RELATED"/>
    <property type="match status" value="1"/>
</dbReference>
<sequence>MKIKFLIFILTIASSFSFVNAQEKDTIADQTVNVIKPYQPTISDAFKIKDNPKLNDSNAVKKKEIKYNIFSIPVASTFTPAKGKAATVDKAKAVKLYDNYASLGVGTYTTILGEVYLNHELSRDENVGGYFSHHSSQGGIDDLLLDDNFSKTKLNAYYSKSLRDFSWKVDGGIDLQTYNWYGLPQDYFGEAEANVIDPKHNFTSFNIGGKIDFKDAILNDASIRFRRFGDDRSSGENMFGANTNFEVAIRDADIDAEVFLEGIAGGFDTDYNGVDELNYGNIMFGVAPSYQLIRDDLTLNLGVRLTYLNDTEYNKSKFYFHPNVDASYRLVDELLIAYGGLKGEVIQNSYYQFANENPFVSPTLAIVPTNQQFKAFVGVKGKLTNNVSYNVRGNYGSEKDKALYKSNAAVATPTEDYQYGNSFGIVYDNVTTFSVSGELNVDVNRNFSLGIKGEYFAYDMKDQAQAWNLPDLEASIFVDYQISEQWFAGASGYFVGERKDEQIVEMLFDTAEVTRVSLDSYFDLNAHVGYKLNDQLSFFAKANNIFNQDYDRWLNFPVQGIQFLAGATYQFDF</sequence>
<dbReference type="RefSeq" id="WP_157364704.1">
    <property type="nucleotide sequence ID" value="NZ_WOWS01000007.1"/>
</dbReference>